<protein>
    <submittedName>
        <fullName evidence="1">Uncharacterized protein</fullName>
    </submittedName>
</protein>
<evidence type="ECO:0000313" key="1">
    <source>
        <dbReference type="EMBL" id="DAE33381.1"/>
    </source>
</evidence>
<dbReference type="EMBL" id="BK059134">
    <property type="protein sequence ID" value="DAE33381.1"/>
    <property type="molecule type" value="Genomic_DNA"/>
</dbReference>
<reference evidence="1" key="1">
    <citation type="journal article" date="2021" name="Proc. Natl. Acad. Sci. U.S.A.">
        <title>A Catalog of Tens of Thousands of Viruses from Human Metagenomes Reveals Hidden Associations with Chronic Diseases.</title>
        <authorList>
            <person name="Tisza M.J."/>
            <person name="Buck C.B."/>
        </authorList>
    </citation>
    <scope>NUCLEOTIDE SEQUENCE</scope>
    <source>
        <strain evidence="1">CtQ5V6</strain>
    </source>
</reference>
<organism evidence="1">
    <name type="scientific">virus sp. ctQ5V6</name>
    <dbReference type="NCBI Taxonomy" id="2825815"/>
    <lineage>
        <taxon>Viruses</taxon>
    </lineage>
</organism>
<accession>A0A8S5RQL6</accession>
<proteinExistence type="predicted"/>
<sequence length="51" mass="6240">MSWLYLIYIFIQSDREYISYSFSILYLCVTLPHNVTLSIKKRHRKESEKPE</sequence>
<name>A0A8S5RQL6_9VIRU</name>